<dbReference type="Gene3D" id="3.40.140.10">
    <property type="entry name" value="Cytidine Deaminase, domain 2"/>
    <property type="match status" value="1"/>
</dbReference>
<dbReference type="InterPro" id="IPR002125">
    <property type="entry name" value="CMP_dCMP_dom"/>
</dbReference>
<keyword evidence="3" id="KW-1185">Reference proteome</keyword>
<organism evidence="2 3">
    <name type="scientific">Microvirga alba</name>
    <dbReference type="NCBI Taxonomy" id="2791025"/>
    <lineage>
        <taxon>Bacteria</taxon>
        <taxon>Pseudomonadati</taxon>
        <taxon>Pseudomonadota</taxon>
        <taxon>Alphaproteobacteria</taxon>
        <taxon>Hyphomicrobiales</taxon>
        <taxon>Methylobacteriaceae</taxon>
        <taxon>Microvirga</taxon>
    </lineage>
</organism>
<dbReference type="Proteomes" id="UP000599312">
    <property type="component" value="Unassembled WGS sequence"/>
</dbReference>
<dbReference type="PANTHER" id="PTHR11079">
    <property type="entry name" value="CYTOSINE DEAMINASE FAMILY MEMBER"/>
    <property type="match status" value="1"/>
</dbReference>
<dbReference type="CDD" id="cd01285">
    <property type="entry name" value="nucleoside_deaminase"/>
    <property type="match status" value="1"/>
</dbReference>
<dbReference type="RefSeq" id="WP_196270378.1">
    <property type="nucleotide sequence ID" value="NZ_JADQDO010000001.1"/>
</dbReference>
<comment type="caution">
    <text evidence="2">The sequence shown here is derived from an EMBL/GenBank/DDBJ whole genome shotgun (WGS) entry which is preliminary data.</text>
</comment>
<proteinExistence type="predicted"/>
<reference evidence="2" key="1">
    <citation type="submission" date="2020-11" db="EMBL/GenBank/DDBJ databases">
        <authorList>
            <person name="Kim M.K."/>
        </authorList>
    </citation>
    <scope>NUCLEOTIDE SEQUENCE</scope>
    <source>
        <strain evidence="2">BT350</strain>
    </source>
</reference>
<dbReference type="Pfam" id="PF00383">
    <property type="entry name" value="dCMP_cyt_deam_1"/>
    <property type="match status" value="1"/>
</dbReference>
<sequence>MTCNDPSHHHGLTRKGLLRGLAAAIGGLAAGATSTRPTFAATPADGNFCYPYNPATTNMSAIPWGKPYEGEPAPLKDRPLFGYVQEWNGYDPKCTIEPEALCRNVPSHAHNIKAAGVYDGIEVAGNQWMRMASDEARISVESGGGPFGAVILQIDDETGEVIRYWRNHNHVPEWRDPTAHAEVTAIRAACRELGVFSLDGIKKEEAKLPQKGATSHCVIYSSAEPCPMCYAAIYWARIPKLVFAATRYDAAVQGASFSDEALYAELAQPYRERKGVRALQSSVANSLDAFNLWKRSKKLQY</sequence>
<dbReference type="InterPro" id="IPR016193">
    <property type="entry name" value="Cytidine_deaminase-like"/>
</dbReference>
<feature type="domain" description="CMP/dCMP-type deaminase" evidence="1">
    <location>
        <begin position="123"/>
        <end position="270"/>
    </location>
</feature>
<dbReference type="InterPro" id="IPR006311">
    <property type="entry name" value="TAT_signal"/>
</dbReference>
<evidence type="ECO:0000313" key="3">
    <source>
        <dbReference type="Proteomes" id="UP000599312"/>
    </source>
</evidence>
<dbReference type="PANTHER" id="PTHR11079:SF161">
    <property type="entry name" value="CMP_DCMP-TYPE DEAMINASE DOMAIN-CONTAINING PROTEIN"/>
    <property type="match status" value="1"/>
</dbReference>
<dbReference type="SUPFAM" id="SSF53927">
    <property type="entry name" value="Cytidine deaminase-like"/>
    <property type="match status" value="1"/>
</dbReference>
<gene>
    <name evidence="2" type="ORF">I2H38_03405</name>
</gene>
<dbReference type="AlphaFoldDB" id="A0A931BK40"/>
<accession>A0A931BK40</accession>
<dbReference type="PROSITE" id="PS51318">
    <property type="entry name" value="TAT"/>
    <property type="match status" value="1"/>
</dbReference>
<dbReference type="EMBL" id="JADQDO010000001">
    <property type="protein sequence ID" value="MBF9232422.1"/>
    <property type="molecule type" value="Genomic_DNA"/>
</dbReference>
<dbReference type="PROSITE" id="PS51747">
    <property type="entry name" value="CYT_DCMP_DEAMINASES_2"/>
    <property type="match status" value="1"/>
</dbReference>
<dbReference type="GO" id="GO:0006152">
    <property type="term" value="P:purine nucleoside catabolic process"/>
    <property type="evidence" value="ECO:0007669"/>
    <property type="project" value="TreeGrafter"/>
</dbReference>
<protein>
    <submittedName>
        <fullName evidence="2">Nucleoside deaminase</fullName>
    </submittedName>
</protein>
<evidence type="ECO:0000259" key="1">
    <source>
        <dbReference type="PROSITE" id="PS51747"/>
    </source>
</evidence>
<evidence type="ECO:0000313" key="2">
    <source>
        <dbReference type="EMBL" id="MBF9232422.1"/>
    </source>
</evidence>
<name>A0A931BK40_9HYPH</name>
<dbReference type="GO" id="GO:0047974">
    <property type="term" value="F:guanosine deaminase activity"/>
    <property type="evidence" value="ECO:0007669"/>
    <property type="project" value="TreeGrafter"/>
</dbReference>